<dbReference type="RefSeq" id="WP_229576386.1">
    <property type="nucleotide sequence ID" value="NZ_CP128477.1"/>
</dbReference>
<comment type="caution">
    <text evidence="1">The sequence shown here is derived from an EMBL/GenBank/DDBJ whole genome shotgun (WGS) entry which is preliminary data.</text>
</comment>
<evidence type="ECO:0000313" key="2">
    <source>
        <dbReference type="Proteomes" id="UP001522662"/>
    </source>
</evidence>
<dbReference type="Proteomes" id="UP001522662">
    <property type="component" value="Unassembled WGS sequence"/>
</dbReference>
<gene>
    <name evidence="1" type="ORF">MKJ03_13640</name>
</gene>
<evidence type="ECO:0000313" key="1">
    <source>
        <dbReference type="EMBL" id="MCJ8239375.1"/>
    </source>
</evidence>
<accession>A0ABT0D1V4</accession>
<organism evidence="1 2">
    <name type="scientific">Peteryoungia algae</name>
    <dbReference type="NCBI Taxonomy" id="2919917"/>
    <lineage>
        <taxon>Bacteria</taxon>
        <taxon>Pseudomonadati</taxon>
        <taxon>Pseudomonadota</taxon>
        <taxon>Alphaproteobacteria</taxon>
        <taxon>Hyphomicrobiales</taxon>
        <taxon>Rhizobiaceae</taxon>
        <taxon>Peteryoungia</taxon>
    </lineage>
</organism>
<keyword evidence="2" id="KW-1185">Reference proteome</keyword>
<proteinExistence type="predicted"/>
<name>A0ABT0D1V4_9HYPH</name>
<protein>
    <submittedName>
        <fullName evidence="1">Uncharacterized protein</fullName>
    </submittedName>
</protein>
<reference evidence="1 2" key="1">
    <citation type="submission" date="2022-03" db="EMBL/GenBank/DDBJ databases">
        <title>Rhizobium SSM4.3 sp. nov., isolated from Sediment (Gouqi Island).</title>
        <authorList>
            <person name="Chen G."/>
        </authorList>
    </citation>
    <scope>NUCLEOTIDE SEQUENCE [LARGE SCALE GENOMIC DNA]</scope>
    <source>
        <strain evidence="1 2">SSM4.3</strain>
    </source>
</reference>
<dbReference type="EMBL" id="JALAYX010000003">
    <property type="protein sequence ID" value="MCJ8239375.1"/>
    <property type="molecule type" value="Genomic_DNA"/>
</dbReference>
<sequence>MSLWGKNSVLIAMTSTVLGERSACLEKEMEGAFAIAPVLPEIRSSLQTMQKRIILSLGGKAIDKVGHEPSVHRCGAISKSGAVEPAANAGRCI</sequence>